<dbReference type="InterPro" id="IPR054507">
    <property type="entry name" value="CGL2689-like_C"/>
</dbReference>
<gene>
    <name evidence="3" type="ORF">H9627_07055</name>
</gene>
<keyword evidence="4" id="KW-1185">Reference proteome</keyword>
<dbReference type="RefSeq" id="WP_191733305.1">
    <property type="nucleotide sequence ID" value="NZ_JACSPR010000004.1"/>
</dbReference>
<dbReference type="InterPro" id="IPR019665">
    <property type="entry name" value="OxRdtase/DH_put_Rossmann_dom"/>
</dbReference>
<dbReference type="AlphaFoldDB" id="A0A8I0LFJ7"/>
<dbReference type="Gene3D" id="1.10.1040.40">
    <property type="match status" value="1"/>
</dbReference>
<dbReference type="Pfam" id="PF10727">
    <property type="entry name" value="Rossmann-like"/>
    <property type="match status" value="1"/>
</dbReference>
<comment type="caution">
    <text evidence="3">The sequence shown here is derived from an EMBL/GenBank/DDBJ whole genome shotgun (WGS) entry which is preliminary data.</text>
</comment>
<evidence type="ECO:0000259" key="2">
    <source>
        <dbReference type="Pfam" id="PF22242"/>
    </source>
</evidence>
<dbReference type="Proteomes" id="UP000650224">
    <property type="component" value="Unassembled WGS sequence"/>
</dbReference>
<evidence type="ECO:0000313" key="4">
    <source>
        <dbReference type="Proteomes" id="UP000650224"/>
    </source>
</evidence>
<reference evidence="3 4" key="1">
    <citation type="submission" date="2020-08" db="EMBL/GenBank/DDBJ databases">
        <title>A Genomic Blueprint of the Chicken Gut Microbiome.</title>
        <authorList>
            <person name="Gilroy R."/>
            <person name="Ravi A."/>
            <person name="Getino M."/>
            <person name="Pursley I."/>
            <person name="Horton D.L."/>
            <person name="Alikhan N.-F."/>
            <person name="Baker D."/>
            <person name="Gharbi K."/>
            <person name="Hall N."/>
            <person name="Watson M."/>
            <person name="Adriaenssens E.M."/>
            <person name="Foster-Nyarko E."/>
            <person name="Jarju S."/>
            <person name="Secka A."/>
            <person name="Antonio M."/>
            <person name="Oren A."/>
            <person name="Chaudhuri R."/>
            <person name="La Ragione R.M."/>
            <person name="Hildebrand F."/>
            <person name="Pallen M.J."/>
        </authorList>
    </citation>
    <scope>NUCLEOTIDE SEQUENCE [LARGE SCALE GENOMIC DNA]</scope>
    <source>
        <strain evidence="3 4">Sa1YVA5</strain>
    </source>
</reference>
<feature type="domain" description="Putative oxidoreductase/dehydrogenase Rossmann-like" evidence="1">
    <location>
        <begin position="43"/>
        <end position="99"/>
    </location>
</feature>
<dbReference type="InterPro" id="IPR036291">
    <property type="entry name" value="NAD(P)-bd_dom_sf"/>
</dbReference>
<accession>A0A8I0LFJ7</accession>
<evidence type="ECO:0008006" key="5">
    <source>
        <dbReference type="Google" id="ProtNLM"/>
    </source>
</evidence>
<sequence>MRAPRLRVGVLADGENLVDLTRELSAADHTVHAVTAAADIRDYELVVIAVADDSLADIIVQLATYARRGQMFLHTSLMHGIQIMDPLETEGAIVMCAYPLGEDRWVAASTDELGETIVGLLVGELGGSVIEVDDAQRVELAAAVTYMGYVRTLTQDAVRFLDTFLGDIETSTDIVEAATGRFVPVPRLDSLIRQYESVADPGRQRLFRDLARRQAEISRAQDIELWAIQKEDR</sequence>
<dbReference type="Pfam" id="PF22242">
    <property type="entry name" value="6PGD_like"/>
    <property type="match status" value="1"/>
</dbReference>
<dbReference type="Gene3D" id="3.40.50.720">
    <property type="entry name" value="NAD(P)-binding Rossmann-like Domain"/>
    <property type="match status" value="1"/>
</dbReference>
<dbReference type="EMBL" id="JACSPR010000004">
    <property type="protein sequence ID" value="MBD8030078.1"/>
    <property type="molecule type" value="Genomic_DNA"/>
</dbReference>
<proteinExistence type="predicted"/>
<evidence type="ECO:0000313" key="3">
    <source>
        <dbReference type="EMBL" id="MBD8030078.1"/>
    </source>
</evidence>
<dbReference type="SUPFAM" id="SSF51735">
    <property type="entry name" value="NAD(P)-binding Rossmann-fold domains"/>
    <property type="match status" value="1"/>
</dbReference>
<protein>
    <recommendedName>
        <fullName evidence="5">Oxidoreductase/dehydrogenase Rossmann-like domain-containing protein</fullName>
    </recommendedName>
</protein>
<organism evidence="3 4">
    <name type="scientific">Corynebacterium gallinarum</name>
    <dbReference type="NCBI Taxonomy" id="2762214"/>
    <lineage>
        <taxon>Bacteria</taxon>
        <taxon>Bacillati</taxon>
        <taxon>Actinomycetota</taxon>
        <taxon>Actinomycetes</taxon>
        <taxon>Mycobacteriales</taxon>
        <taxon>Corynebacteriaceae</taxon>
        <taxon>Corynebacterium</taxon>
    </lineage>
</organism>
<name>A0A8I0LFJ7_9CORY</name>
<evidence type="ECO:0000259" key="1">
    <source>
        <dbReference type="Pfam" id="PF10727"/>
    </source>
</evidence>
<feature type="domain" description="CGL2689-like C-terminal" evidence="2">
    <location>
        <begin position="133"/>
        <end position="230"/>
    </location>
</feature>